<reference evidence="1 2" key="1">
    <citation type="journal article" date="2015" name="Nature">
        <title>rRNA introns, odd ribosomes, and small enigmatic genomes across a large radiation of phyla.</title>
        <authorList>
            <person name="Brown C.T."/>
            <person name="Hug L.A."/>
            <person name="Thomas B.C."/>
            <person name="Sharon I."/>
            <person name="Castelle C.J."/>
            <person name="Singh A."/>
            <person name="Wilkins M.J."/>
            <person name="Williams K.H."/>
            <person name="Banfield J.F."/>
        </authorList>
    </citation>
    <scope>NUCLEOTIDE SEQUENCE [LARGE SCALE GENOMIC DNA]</scope>
</reference>
<comment type="caution">
    <text evidence="1">The sequence shown here is derived from an EMBL/GenBank/DDBJ whole genome shotgun (WGS) entry which is preliminary data.</text>
</comment>
<organism evidence="1 2">
    <name type="scientific">Candidatus Giovannonibacteria bacterium GW2011_GWB1_47_6b</name>
    <dbReference type="NCBI Taxonomy" id="1618655"/>
    <lineage>
        <taxon>Bacteria</taxon>
        <taxon>Candidatus Giovannoniibacteriota</taxon>
    </lineage>
</organism>
<sequence length="54" mass="6266">MSRFLRDTDLAGLNRANPRLILLRQMPHGEIQVTTHFLARIENIVRIKNSLGLR</sequence>
<gene>
    <name evidence="1" type="ORF">UY02_C0054G0001</name>
</gene>
<feature type="non-terminal residue" evidence="1">
    <location>
        <position position="54"/>
    </location>
</feature>
<dbReference type="AlphaFoldDB" id="A0A0G1T0J7"/>
<dbReference type="Proteomes" id="UP000034682">
    <property type="component" value="Unassembled WGS sequence"/>
</dbReference>
<accession>A0A0G1T0J7</accession>
<evidence type="ECO:0000313" key="1">
    <source>
        <dbReference type="EMBL" id="KKU75346.1"/>
    </source>
</evidence>
<evidence type="ECO:0000313" key="2">
    <source>
        <dbReference type="Proteomes" id="UP000034682"/>
    </source>
</evidence>
<name>A0A0G1T0J7_9BACT</name>
<dbReference type="EMBL" id="LCOK01000054">
    <property type="protein sequence ID" value="KKU75346.1"/>
    <property type="molecule type" value="Genomic_DNA"/>
</dbReference>
<protein>
    <submittedName>
        <fullName evidence="1">Uncharacterized protein</fullName>
    </submittedName>
</protein>
<proteinExistence type="predicted"/>